<dbReference type="PROSITE" id="PS51471">
    <property type="entry name" value="FE2OG_OXY"/>
    <property type="match status" value="1"/>
</dbReference>
<dbReference type="GO" id="GO:0016491">
    <property type="term" value="F:oxidoreductase activity"/>
    <property type="evidence" value="ECO:0007669"/>
    <property type="project" value="UniProtKB-KW"/>
</dbReference>
<dbReference type="InterPro" id="IPR005123">
    <property type="entry name" value="Oxoglu/Fe-dep_dioxygenase_dom"/>
</dbReference>
<feature type="region of interest" description="Disordered" evidence="2">
    <location>
        <begin position="334"/>
        <end position="357"/>
    </location>
</feature>
<dbReference type="Pfam" id="PF14226">
    <property type="entry name" value="DIOX_N"/>
    <property type="match status" value="1"/>
</dbReference>
<feature type="region of interest" description="Disordered" evidence="2">
    <location>
        <begin position="1"/>
        <end position="29"/>
    </location>
</feature>
<comment type="similarity">
    <text evidence="1">Belongs to the iron/ascorbate-dependent oxidoreductase family.</text>
</comment>
<protein>
    <recommendedName>
        <fullName evidence="3">Fe2OG dioxygenase domain-containing protein</fullName>
    </recommendedName>
</protein>
<dbReference type="Gene3D" id="2.60.120.330">
    <property type="entry name" value="B-lactam Antibiotic, Isopenicillin N Synthase, Chain"/>
    <property type="match status" value="1"/>
</dbReference>
<feature type="compositionally biased region" description="Low complexity" evidence="2">
    <location>
        <begin position="1"/>
        <end position="20"/>
    </location>
</feature>
<dbReference type="SUPFAM" id="SSF51197">
    <property type="entry name" value="Clavaminate synthase-like"/>
    <property type="match status" value="1"/>
</dbReference>
<dbReference type="Pfam" id="PF03171">
    <property type="entry name" value="2OG-FeII_Oxy"/>
    <property type="match status" value="1"/>
</dbReference>
<evidence type="ECO:0000259" key="3">
    <source>
        <dbReference type="PROSITE" id="PS51471"/>
    </source>
</evidence>
<evidence type="ECO:0000256" key="1">
    <source>
        <dbReference type="RuleBase" id="RU003682"/>
    </source>
</evidence>
<dbReference type="AlphaFoldDB" id="A0A7S4AKX0"/>
<accession>A0A7S4AKX0</accession>
<reference evidence="4" key="1">
    <citation type="submission" date="2021-01" db="EMBL/GenBank/DDBJ databases">
        <authorList>
            <person name="Corre E."/>
            <person name="Pelletier E."/>
            <person name="Niang G."/>
            <person name="Scheremetjew M."/>
            <person name="Finn R."/>
            <person name="Kale V."/>
            <person name="Holt S."/>
            <person name="Cochrane G."/>
            <person name="Meng A."/>
            <person name="Brown T."/>
            <person name="Cohen L."/>
        </authorList>
    </citation>
    <scope>NUCLEOTIDE SEQUENCE</scope>
    <source>
        <strain evidence="4">10249 10 AB</strain>
    </source>
</reference>
<dbReference type="InterPro" id="IPR044861">
    <property type="entry name" value="IPNS-like_FE2OG_OXY"/>
</dbReference>
<dbReference type="InterPro" id="IPR027443">
    <property type="entry name" value="IPNS-like_sf"/>
</dbReference>
<feature type="domain" description="Fe2OG dioxygenase" evidence="3">
    <location>
        <begin position="242"/>
        <end position="375"/>
    </location>
</feature>
<dbReference type="PANTHER" id="PTHR47990">
    <property type="entry name" value="2-OXOGLUTARATE (2OG) AND FE(II)-DEPENDENT OXYGENASE SUPERFAMILY PROTEIN-RELATED"/>
    <property type="match status" value="1"/>
</dbReference>
<evidence type="ECO:0000256" key="2">
    <source>
        <dbReference type="SAM" id="MobiDB-lite"/>
    </source>
</evidence>
<dbReference type="GO" id="GO:0046872">
    <property type="term" value="F:metal ion binding"/>
    <property type="evidence" value="ECO:0007669"/>
    <property type="project" value="UniProtKB-KW"/>
</dbReference>
<feature type="compositionally biased region" description="Low complexity" evidence="2">
    <location>
        <begin position="341"/>
        <end position="357"/>
    </location>
</feature>
<gene>
    <name evidence="4" type="ORF">PAUS00366_LOCUS11929</name>
</gene>
<proteinExistence type="inferred from homology"/>
<organism evidence="4">
    <name type="scientific">Pseudo-nitzschia australis</name>
    <dbReference type="NCBI Taxonomy" id="44445"/>
    <lineage>
        <taxon>Eukaryota</taxon>
        <taxon>Sar</taxon>
        <taxon>Stramenopiles</taxon>
        <taxon>Ochrophyta</taxon>
        <taxon>Bacillariophyta</taxon>
        <taxon>Bacillariophyceae</taxon>
        <taxon>Bacillariophycidae</taxon>
        <taxon>Bacillariales</taxon>
        <taxon>Bacillariaceae</taxon>
        <taxon>Pseudo-nitzschia</taxon>
    </lineage>
</organism>
<dbReference type="InterPro" id="IPR026992">
    <property type="entry name" value="DIOX_N"/>
</dbReference>
<keyword evidence="1" id="KW-0408">Iron</keyword>
<keyword evidence="1" id="KW-0560">Oxidoreductase</keyword>
<sequence length="412" mass="45663">MSDMSTTCTASTSTATSGAGSEHGIPVIDLSPDRDEAEVVSELLDAFATIGFCTLVHHGLSSDLIAKAFRASTTFFELSTEAKLKYKYKTPLSNRGYIPYGAEKHDKDKEGRPLVPTLAGIATATANDICKTTTAPDQKETMDIGYDDPNSNSNIYSDGENNNNENAFKNEWPQELPRCDFRDVLECYFEEMDGLYLRLMKYIGKGLGLPDEGDYLVQKCDEKHENLRLLHYPRTVTTCTRTQQHMGTAIEEDGIDDDDDTTNANINATIRGNAHTDFGTLTLLVQDNVGGLKVKRKDGTWIDVRPVEDSIVVNVGDMLMRWSNDRLKATLHKVESPPEATTTTTTTTSEGSSSTTTTKTIVVPERYSIAFFCNANKNVEIKNFFTMEPARYPPINAHEYLTQRLAATIQTT</sequence>
<keyword evidence="1" id="KW-0479">Metal-binding</keyword>
<dbReference type="InterPro" id="IPR050231">
    <property type="entry name" value="Iron_ascorbate_oxido_reductase"/>
</dbReference>
<evidence type="ECO:0000313" key="4">
    <source>
        <dbReference type="EMBL" id="CAE0719175.1"/>
    </source>
</evidence>
<name>A0A7S4AKX0_9STRA</name>
<dbReference type="EMBL" id="HBIX01016485">
    <property type="protein sequence ID" value="CAE0719175.1"/>
    <property type="molecule type" value="Transcribed_RNA"/>
</dbReference>
<feature type="region of interest" description="Disordered" evidence="2">
    <location>
        <begin position="140"/>
        <end position="161"/>
    </location>
</feature>